<reference evidence="11" key="1">
    <citation type="submission" date="2021-02" db="EMBL/GenBank/DDBJ databases">
        <authorList>
            <person name="Nowell W R."/>
        </authorList>
    </citation>
    <scope>NUCLEOTIDE SEQUENCE</scope>
</reference>
<evidence type="ECO:0000256" key="8">
    <source>
        <dbReference type="ARBA" id="ARBA00048009"/>
    </source>
</evidence>
<evidence type="ECO:0000256" key="9">
    <source>
        <dbReference type="ARBA" id="ARBA00048340"/>
    </source>
</evidence>
<evidence type="ECO:0000256" key="2">
    <source>
        <dbReference type="ARBA" id="ARBA00023002"/>
    </source>
</evidence>
<accession>A0A818IEU1</accession>
<protein>
    <recommendedName>
        <fullName evidence="6">Peroxisomal 2,4-dienoyl-CoA reductase [(3E)-enoyl-CoA-producing]</fullName>
        <ecNumber evidence="5">1.3.1.124</ecNumber>
    </recommendedName>
    <alternativeName>
        <fullName evidence="7">2,4-dienoyl-CoA reductase 2</fullName>
    </alternativeName>
</protein>
<sequence>MFSRSLLNLSKGILVQRTMSIESPFKSNILDNQVALVTGGSSGIGLEICRQLGKHGCSVAMMGRRAEILTLAEKMLTDEGIRALSVQGDVRKPEDCIRAIKSTVEKFGGLNCLINGAAGNFLCAAENLSPNGFKTVLDIDTQGTFNMCRSAFSELRKSSNANIINITATFHYAAMWYQLHVCTAKAAIDALTRSLALEWGEYGIRVNGIAPGPIADTAGFSKLGGSLMDTDSSNNPLLETIPLKRIGTKWDIAMSVLYLCSSAGQNITGTILVNDGGNWLHKPQILDRETVQSFSRSIEKKSRQEGIATKSKL</sequence>
<comment type="caution">
    <text evidence="11">The sequence shown here is derived from an EMBL/GenBank/DDBJ whole genome shotgun (WGS) entry which is preliminary data.</text>
</comment>
<dbReference type="PRINTS" id="PR00081">
    <property type="entry name" value="GDHRDH"/>
</dbReference>
<dbReference type="PANTHER" id="PTHR43296:SF2">
    <property type="entry name" value="PEROXISOMAL 2,4-DIENOYL-COA REDUCTASE [(3E)-ENOYL-COA-PRODUCING]"/>
    <property type="match status" value="1"/>
</dbReference>
<dbReference type="SUPFAM" id="SSF51735">
    <property type="entry name" value="NAD(P)-binding Rossmann-fold domains"/>
    <property type="match status" value="1"/>
</dbReference>
<dbReference type="AlphaFoldDB" id="A0A818IEU1"/>
<organism evidence="11 12">
    <name type="scientific">Rotaria sordida</name>
    <dbReference type="NCBI Taxonomy" id="392033"/>
    <lineage>
        <taxon>Eukaryota</taxon>
        <taxon>Metazoa</taxon>
        <taxon>Spiralia</taxon>
        <taxon>Gnathifera</taxon>
        <taxon>Rotifera</taxon>
        <taxon>Eurotatoria</taxon>
        <taxon>Bdelloidea</taxon>
        <taxon>Philodinida</taxon>
        <taxon>Philodinidae</taxon>
        <taxon>Rotaria</taxon>
    </lineage>
</organism>
<dbReference type="EMBL" id="CAJOAX010000158">
    <property type="protein sequence ID" value="CAF3525307.1"/>
    <property type="molecule type" value="Genomic_DNA"/>
</dbReference>
<evidence type="ECO:0000256" key="1">
    <source>
        <dbReference type="ARBA" id="ARBA00022857"/>
    </source>
</evidence>
<evidence type="ECO:0000256" key="3">
    <source>
        <dbReference type="ARBA" id="ARBA00025787"/>
    </source>
</evidence>
<evidence type="ECO:0000256" key="10">
    <source>
        <dbReference type="ARBA" id="ARBA00048631"/>
    </source>
</evidence>
<dbReference type="InterPro" id="IPR036291">
    <property type="entry name" value="NAD(P)-bd_dom_sf"/>
</dbReference>
<dbReference type="Gene3D" id="3.40.50.720">
    <property type="entry name" value="NAD(P)-binding Rossmann-like Domain"/>
    <property type="match status" value="1"/>
</dbReference>
<evidence type="ECO:0000256" key="6">
    <source>
        <dbReference type="ARBA" id="ARBA00026221"/>
    </source>
</evidence>
<dbReference type="EC" id="1.3.1.124" evidence="5"/>
<dbReference type="Pfam" id="PF13561">
    <property type="entry name" value="adh_short_C2"/>
    <property type="match status" value="1"/>
</dbReference>
<dbReference type="GO" id="GO:0005777">
    <property type="term" value="C:peroxisome"/>
    <property type="evidence" value="ECO:0007669"/>
    <property type="project" value="TreeGrafter"/>
</dbReference>
<dbReference type="PANTHER" id="PTHR43296">
    <property type="entry name" value="PEROXISOMAL 2,4-DIENOYL-COA REDUCTASE"/>
    <property type="match status" value="1"/>
</dbReference>
<comment type="similarity">
    <text evidence="3">Belongs to the short-chain dehydrogenases/reductases (SDR) family. 2,4-dienoyl-CoA reductase subfamily.</text>
</comment>
<evidence type="ECO:0000313" key="12">
    <source>
        <dbReference type="Proteomes" id="UP000663823"/>
    </source>
</evidence>
<proteinExistence type="inferred from homology"/>
<evidence type="ECO:0000313" key="11">
    <source>
        <dbReference type="EMBL" id="CAF3525307.1"/>
    </source>
</evidence>
<comment type="catalytic activity">
    <reaction evidence="8">
        <text>a (2E,4E)-dienoyl-CoA + NADPH + H(+) = a 4,5-saturated-(3E)-enoyl-CoA + NADP(+)</text>
        <dbReference type="Rhea" id="RHEA:45912"/>
        <dbReference type="ChEBI" id="CHEBI:15378"/>
        <dbReference type="ChEBI" id="CHEBI:57783"/>
        <dbReference type="ChEBI" id="CHEBI:58349"/>
        <dbReference type="ChEBI" id="CHEBI:85101"/>
        <dbReference type="ChEBI" id="CHEBI:85493"/>
        <dbReference type="EC" id="1.3.1.124"/>
    </reaction>
</comment>
<evidence type="ECO:0000256" key="4">
    <source>
        <dbReference type="ARBA" id="ARBA00025939"/>
    </source>
</evidence>
<comment type="catalytic activity">
    <reaction evidence="9">
        <text>a (2E,4Z)-dienoyl-CoA + NADPH + H(+) = a 4,5-saturated-(3E)-enoyl-CoA + NADP(+)</text>
        <dbReference type="Rhea" id="RHEA:61892"/>
        <dbReference type="ChEBI" id="CHEBI:15378"/>
        <dbReference type="ChEBI" id="CHEBI:57783"/>
        <dbReference type="ChEBI" id="CHEBI:58349"/>
        <dbReference type="ChEBI" id="CHEBI:85099"/>
        <dbReference type="ChEBI" id="CHEBI:85493"/>
        <dbReference type="EC" id="1.3.1.124"/>
    </reaction>
</comment>
<keyword evidence="1" id="KW-0521">NADP</keyword>
<dbReference type="InterPro" id="IPR045017">
    <property type="entry name" value="DECR2-like"/>
</dbReference>
<dbReference type="CDD" id="cd05369">
    <property type="entry name" value="TER_DECR_SDR_a"/>
    <property type="match status" value="1"/>
</dbReference>
<evidence type="ECO:0000256" key="5">
    <source>
        <dbReference type="ARBA" id="ARBA00026117"/>
    </source>
</evidence>
<dbReference type="FunFam" id="3.40.50.720:FF:000084">
    <property type="entry name" value="Short-chain dehydrogenase reductase"/>
    <property type="match status" value="1"/>
</dbReference>
<keyword evidence="2" id="KW-0560">Oxidoreductase</keyword>
<dbReference type="GO" id="GO:0009062">
    <property type="term" value="P:fatty acid catabolic process"/>
    <property type="evidence" value="ECO:0007669"/>
    <property type="project" value="InterPro"/>
</dbReference>
<dbReference type="GO" id="GO:0008670">
    <property type="term" value="F:2,4-dienoyl-CoA reductase (NADPH) activity"/>
    <property type="evidence" value="ECO:0007669"/>
    <property type="project" value="InterPro"/>
</dbReference>
<name>A0A818IEU1_9BILA</name>
<dbReference type="InterPro" id="IPR002347">
    <property type="entry name" value="SDR_fam"/>
</dbReference>
<dbReference type="Proteomes" id="UP000663823">
    <property type="component" value="Unassembled WGS sequence"/>
</dbReference>
<comment type="subunit">
    <text evidence="4">Monomer, dimer and oligomer.</text>
</comment>
<gene>
    <name evidence="11" type="ORF">OTI717_LOCUS3025</name>
</gene>
<comment type="catalytic activity">
    <reaction evidence="10">
        <text>(2E,4Z,7Z,10Z,13Z,16Z,19Z)-docosaheptaenoyl-CoA + NADPH + H(+) = (3E,7Z,10Z,13Z,16Z,19Z)-docosahexaenoyl-CoA + NADP(+)</text>
        <dbReference type="Rhea" id="RHEA:44920"/>
        <dbReference type="ChEBI" id="CHEBI:15378"/>
        <dbReference type="ChEBI" id="CHEBI:57783"/>
        <dbReference type="ChEBI" id="CHEBI:58349"/>
        <dbReference type="ChEBI" id="CHEBI:77559"/>
        <dbReference type="ChEBI" id="CHEBI:84791"/>
    </reaction>
</comment>
<evidence type="ECO:0000256" key="7">
    <source>
        <dbReference type="ARBA" id="ARBA00030890"/>
    </source>
</evidence>